<reference evidence="1 2" key="1">
    <citation type="submission" date="2015-08" db="EMBL/GenBank/DDBJ databases">
        <title>The complete genome sequence of Bacillus beveridgei MLTeJB.</title>
        <authorList>
            <person name="Hanson T.E."/>
            <person name="Mesa C."/>
            <person name="Basesman S.M."/>
            <person name="Oremland R.S."/>
        </authorList>
    </citation>
    <scope>NUCLEOTIDE SEQUENCE [LARGE SCALE GENOMIC DNA]</scope>
    <source>
        <strain evidence="1 2">MLTeJB</strain>
    </source>
</reference>
<name>A0A1D7QRX6_9BACI</name>
<evidence type="ECO:0000313" key="2">
    <source>
        <dbReference type="Proteomes" id="UP000094463"/>
    </source>
</evidence>
<accession>A0A1D7QRX6</accession>
<dbReference type="KEGG" id="bbev:BBEV_0347"/>
<keyword evidence="1" id="KW-0030">Aminoacyl-tRNA synthetase</keyword>
<gene>
    <name evidence="1" type="ORF">BBEV_0347</name>
</gene>
<dbReference type="STRING" id="632773.BBEV_0347"/>
<dbReference type="OrthoDB" id="3784230at2"/>
<keyword evidence="2" id="KW-1185">Reference proteome</keyword>
<proteinExistence type="predicted"/>
<dbReference type="EMBL" id="CP012502">
    <property type="protein sequence ID" value="AOM81741.1"/>
    <property type="molecule type" value="Genomic_DNA"/>
</dbReference>
<sequence>MSRGYEACPDFSYSPDLHLTINGQALGIAVITNITREKDEKTAEEVRKRRIYFKKKNYRVLWMIEERTPALDGHHQGLFLWRTEAEAANKTGEDRLWELYLKGLIRDEQFFRLYDFPVKAAHQLVDVRSLCHVRFQKSGSKVRIHRYLREGMPRMTRVFHLATGSEWPLTAVLNITDDKLDCGEPVEEKSMRRRFLQDYERRLTKRRLD</sequence>
<dbReference type="EC" id="6.1.1.21" evidence="1"/>
<protein>
    <submittedName>
        <fullName evidence="1">Histidyl-tRNA synthetase</fullName>
        <ecNumber evidence="1">6.1.1.21</ecNumber>
    </submittedName>
</protein>
<evidence type="ECO:0000313" key="1">
    <source>
        <dbReference type="EMBL" id="AOM81741.1"/>
    </source>
</evidence>
<dbReference type="RefSeq" id="WP_069363885.1">
    <property type="nucleotide sequence ID" value="NZ_CP012502.1"/>
</dbReference>
<dbReference type="AlphaFoldDB" id="A0A1D7QRX6"/>
<dbReference type="GO" id="GO:0004821">
    <property type="term" value="F:histidine-tRNA ligase activity"/>
    <property type="evidence" value="ECO:0007669"/>
    <property type="project" value="UniProtKB-EC"/>
</dbReference>
<keyword evidence="1" id="KW-0436">Ligase</keyword>
<organism evidence="1 2">
    <name type="scientific">Salisediminibacterium beveridgei</name>
    <dbReference type="NCBI Taxonomy" id="632773"/>
    <lineage>
        <taxon>Bacteria</taxon>
        <taxon>Bacillati</taxon>
        <taxon>Bacillota</taxon>
        <taxon>Bacilli</taxon>
        <taxon>Bacillales</taxon>
        <taxon>Bacillaceae</taxon>
        <taxon>Salisediminibacterium</taxon>
    </lineage>
</organism>
<dbReference type="Proteomes" id="UP000094463">
    <property type="component" value="Chromosome"/>
</dbReference>